<evidence type="ECO:0000313" key="2">
    <source>
        <dbReference type="EMBL" id="USQ81360.1"/>
    </source>
</evidence>
<accession>A0ABY4YY30</accession>
<dbReference type="Gene3D" id="3.40.50.300">
    <property type="entry name" value="P-loop containing nucleotide triphosphate hydrolases"/>
    <property type="match status" value="2"/>
</dbReference>
<gene>
    <name evidence="2" type="ORF">NF556_06850</name>
</gene>
<dbReference type="InterPro" id="IPR027417">
    <property type="entry name" value="P-loop_NTPase"/>
</dbReference>
<evidence type="ECO:0000259" key="1">
    <source>
        <dbReference type="Pfam" id="PF08378"/>
    </source>
</evidence>
<sequence length="554" mass="61741">MTARLVPPDPAFTTQSEAVVWEALCTQLDDDCVLMANLRLVGDGGDHEIDLMALIPDAGIVVIEVKGATVSQDAQGQWQVRSKEGTRRIDPAGQLARGKYALREFIEADPRWGRTRVRWGHALVIPYTAVDDDFATPELPRSIIHGRDDLPRLADRLRAQLRQQETGHRVPKDRDIEDLLTIWRGRRHVEASIVAEAEEREATNNAQLTQEQAMLLRVTRLLNRVDIRGGAGSGKTVLALTQAKELTRGSGTEGRPSQRVALLCYSLGLATYLQREVDVVKRKHRPAYVGTFHGLGRLWGAPDGDRDDSPFWEEELPALMLELAQGLPEKEKFDAIVVDEAQDFATSWWAPLLAALRDPDEGGLYIYSDEKQRLFERFGRPPIELVPLVLDHNLRNTKQIAGAFEPLAPARMRQLGGDGPEVTFIPTTADEAVDVADDQVDQLLDAGWEPRHVALITTQSRHPQQIELTEHRGQEGYWASFWDADEVFYGNVLGCKGMERRAVVLCINSDATARAAERLYVGMSRATDQLVVVGDPAWVREVGGYEVARKLGLP</sequence>
<proteinExistence type="predicted"/>
<name>A0ABY4YY30_9MICO</name>
<dbReference type="Pfam" id="PF08378">
    <property type="entry name" value="NERD"/>
    <property type="match status" value="1"/>
</dbReference>
<reference evidence="2" key="1">
    <citation type="submission" date="2022-06" db="EMBL/GenBank/DDBJ databases">
        <title>Ornithinimicrobium HY1793.</title>
        <authorList>
            <person name="Huang Y."/>
        </authorList>
    </citation>
    <scope>NUCLEOTIDE SEQUENCE</scope>
    <source>
        <strain evidence="2">HY1793</strain>
    </source>
</reference>
<dbReference type="RefSeq" id="WP_252594785.1">
    <property type="nucleotide sequence ID" value="NZ_CP099489.1"/>
</dbReference>
<organism evidence="2 3">
    <name type="scientific">Ornithinimicrobium faecis</name>
    <dbReference type="NCBI Taxonomy" id="2934158"/>
    <lineage>
        <taxon>Bacteria</taxon>
        <taxon>Bacillati</taxon>
        <taxon>Actinomycetota</taxon>
        <taxon>Actinomycetes</taxon>
        <taxon>Micrococcales</taxon>
        <taxon>Ornithinimicrobiaceae</taxon>
        <taxon>Ornithinimicrobium</taxon>
    </lineage>
</organism>
<keyword evidence="3" id="KW-1185">Reference proteome</keyword>
<dbReference type="EMBL" id="CP099489">
    <property type="protein sequence ID" value="USQ81360.1"/>
    <property type="molecule type" value="Genomic_DNA"/>
</dbReference>
<feature type="domain" description="NERD" evidence="1">
    <location>
        <begin position="16"/>
        <end position="111"/>
    </location>
</feature>
<dbReference type="SUPFAM" id="SSF52540">
    <property type="entry name" value="P-loop containing nucleoside triphosphate hydrolases"/>
    <property type="match status" value="1"/>
</dbReference>
<protein>
    <submittedName>
        <fullName evidence="2">NERD domain-containing protein</fullName>
    </submittedName>
</protein>
<evidence type="ECO:0000313" key="3">
    <source>
        <dbReference type="Proteomes" id="UP001056455"/>
    </source>
</evidence>
<dbReference type="Proteomes" id="UP001056455">
    <property type="component" value="Chromosome"/>
</dbReference>
<dbReference type="InterPro" id="IPR011528">
    <property type="entry name" value="NERD"/>
</dbReference>